<evidence type="ECO:0000313" key="1">
    <source>
        <dbReference type="EMBL" id="BBP01134.1"/>
    </source>
</evidence>
<evidence type="ECO:0008006" key="3">
    <source>
        <dbReference type="Google" id="ProtNLM"/>
    </source>
</evidence>
<protein>
    <recommendedName>
        <fullName evidence="3">DUF1857 family protein</fullName>
    </recommendedName>
</protein>
<sequence>MLFEHIVEINHPNIPSNQWLTLDQLWQGLVLRATHPKLFVPHLDECHVGEIDDYIISRELHYGKLIIHDQVTFTPHQHVHYAVPAQGEIPASHLHMHIETPQENVMIVRFVYNDHQPEPDNPSDAMVNDFRRSAYLESDLDIIRIIRERALTGQLTVH</sequence>
<dbReference type="KEGG" id="sniv:SFSGTM_18420"/>
<dbReference type="CDD" id="cd08863">
    <property type="entry name" value="SRPBCC_DUF1857"/>
    <property type="match status" value="1"/>
</dbReference>
<dbReference type="SUPFAM" id="SSF55961">
    <property type="entry name" value="Bet v1-like"/>
    <property type="match status" value="1"/>
</dbReference>
<dbReference type="EMBL" id="AP021881">
    <property type="protein sequence ID" value="BBP01134.1"/>
    <property type="molecule type" value="Genomic_DNA"/>
</dbReference>
<dbReference type="InterPro" id="IPR023393">
    <property type="entry name" value="START-like_dom_sf"/>
</dbReference>
<proteinExistence type="predicted"/>
<dbReference type="AlphaFoldDB" id="A0A809RK02"/>
<name>A0A809RK02_9PROT</name>
<accession>A0A809RK02</accession>
<evidence type="ECO:0000313" key="2">
    <source>
        <dbReference type="Proteomes" id="UP000463939"/>
    </source>
</evidence>
<dbReference type="RefSeq" id="WP_162084948.1">
    <property type="nucleotide sequence ID" value="NZ_AP021881.1"/>
</dbReference>
<dbReference type="Proteomes" id="UP000463939">
    <property type="component" value="Chromosome"/>
</dbReference>
<dbReference type="Gene3D" id="3.30.530.20">
    <property type="match status" value="1"/>
</dbReference>
<reference evidence="2" key="1">
    <citation type="submission" date="2019-11" db="EMBL/GenBank/DDBJ databases">
        <title>Isolation and characterization of a novel species in the genus Sulfuriferula.</title>
        <authorList>
            <person name="Mochizuki J."/>
            <person name="Kojima H."/>
            <person name="Fukui M."/>
        </authorList>
    </citation>
    <scope>NUCLEOTIDE SEQUENCE [LARGE SCALE GENOMIC DNA]</scope>
    <source>
        <strain evidence="2">SGTM</strain>
    </source>
</reference>
<dbReference type="Pfam" id="PF08982">
    <property type="entry name" value="AtaL"/>
    <property type="match status" value="1"/>
</dbReference>
<gene>
    <name evidence="1" type="ORF">SFSGTM_18420</name>
</gene>
<organism evidence="1 2">
    <name type="scientific">Sulfuriferula nivalis</name>
    <dbReference type="NCBI Taxonomy" id="2675298"/>
    <lineage>
        <taxon>Bacteria</taxon>
        <taxon>Pseudomonadati</taxon>
        <taxon>Pseudomonadota</taxon>
        <taxon>Betaproteobacteria</taxon>
        <taxon>Nitrosomonadales</taxon>
        <taxon>Sulfuricellaceae</taxon>
        <taxon>Sulfuriferula</taxon>
    </lineage>
</organism>
<dbReference type="InterPro" id="IPR015075">
    <property type="entry name" value="AtaL"/>
</dbReference>
<keyword evidence="2" id="KW-1185">Reference proteome</keyword>